<dbReference type="Proteomes" id="UP000010474">
    <property type="component" value="Chromosome"/>
</dbReference>
<name>K9ZGQ1_ANACC</name>
<reference evidence="3" key="1">
    <citation type="journal article" date="2013" name="Proc. Natl. Acad. Sci. U.S.A.">
        <title>Improving the coverage of the cyanobacterial phylum using diversity-driven genome sequencing.</title>
        <authorList>
            <person name="Shih P.M."/>
            <person name="Wu D."/>
            <person name="Latifi A."/>
            <person name="Axen S.D."/>
            <person name="Fewer D.P."/>
            <person name="Talla E."/>
            <person name="Calteau A."/>
            <person name="Cai F."/>
            <person name="Tandeau de Marsac N."/>
            <person name="Rippka R."/>
            <person name="Herdman M."/>
            <person name="Sivonen K."/>
            <person name="Coursin T."/>
            <person name="Laurent T."/>
            <person name="Goodwin L."/>
            <person name="Nolan M."/>
            <person name="Davenport K.W."/>
            <person name="Han C.S."/>
            <person name="Rubin E.M."/>
            <person name="Eisen J.A."/>
            <person name="Woyke T."/>
            <person name="Gugger M."/>
            <person name="Kerfeld C.A."/>
        </authorList>
    </citation>
    <scope>NUCLEOTIDE SEQUENCE [LARGE SCALE GENOMIC DNA]</scope>
    <source>
        <strain evidence="3">ATCC 27899 / PCC 7122</strain>
    </source>
</reference>
<dbReference type="InterPro" id="IPR016092">
    <property type="entry name" value="ATAP"/>
</dbReference>
<evidence type="ECO:0000259" key="1">
    <source>
        <dbReference type="Pfam" id="PF01521"/>
    </source>
</evidence>
<dbReference type="Pfam" id="PF01521">
    <property type="entry name" value="Fe-S_biosyn"/>
    <property type="match status" value="1"/>
</dbReference>
<gene>
    <name evidence="2" type="ordered locus">Anacy_2491</name>
</gene>
<dbReference type="EMBL" id="CP003659">
    <property type="protein sequence ID" value="AFZ57939.1"/>
    <property type="molecule type" value="Genomic_DNA"/>
</dbReference>
<protein>
    <submittedName>
        <fullName evidence="2">Iron-sulfur cluster assembly accessory protein</fullName>
    </submittedName>
</protein>
<dbReference type="PANTHER" id="PTHR43011:SF1">
    <property type="entry name" value="IRON-SULFUR CLUSTER ASSEMBLY 2 HOMOLOG, MITOCHONDRIAL"/>
    <property type="match status" value="1"/>
</dbReference>
<proteinExistence type="predicted"/>
<dbReference type="eggNOG" id="COG0316">
    <property type="taxonomic scope" value="Bacteria"/>
</dbReference>
<dbReference type="KEGG" id="acy:Anacy_2491"/>
<accession>K9ZGQ1</accession>
<dbReference type="STRING" id="272123.Anacy_2491"/>
<dbReference type="GO" id="GO:0005506">
    <property type="term" value="F:iron ion binding"/>
    <property type="evidence" value="ECO:0007669"/>
    <property type="project" value="TreeGrafter"/>
</dbReference>
<sequence>MPNGTLRGKRSYARRALQQTLLNSAGWTMRLLRRRASYSHTPANIEYGVSDRYKNSMIQLSLAAVNEIERLKSKQQPNIFFRLQVKPGGCSGLFYDIAFDAVVKVEDQVFYLDNIQVIIDTQTLNYIKGLKLDYSEDLMGGGFQFHNPLAISTCSCGNSFSIIQ</sequence>
<dbReference type="InterPro" id="IPR035903">
    <property type="entry name" value="HesB-like_dom_sf"/>
</dbReference>
<dbReference type="SUPFAM" id="SSF89360">
    <property type="entry name" value="HesB-like domain"/>
    <property type="match status" value="1"/>
</dbReference>
<evidence type="ECO:0000313" key="3">
    <source>
        <dbReference type="Proteomes" id="UP000010474"/>
    </source>
</evidence>
<keyword evidence="3" id="KW-1185">Reference proteome</keyword>
<organism evidence="2 3">
    <name type="scientific">Anabaena cylindrica (strain ATCC 27899 / PCC 7122)</name>
    <dbReference type="NCBI Taxonomy" id="272123"/>
    <lineage>
        <taxon>Bacteria</taxon>
        <taxon>Bacillati</taxon>
        <taxon>Cyanobacteriota</taxon>
        <taxon>Cyanophyceae</taxon>
        <taxon>Nostocales</taxon>
        <taxon>Nostocaceae</taxon>
        <taxon>Anabaena</taxon>
    </lineage>
</organism>
<dbReference type="InterPro" id="IPR000361">
    <property type="entry name" value="ATAP_core_dom"/>
</dbReference>
<dbReference type="NCBIfam" id="TIGR00049">
    <property type="entry name" value="iron-sulfur cluster assembly accessory protein"/>
    <property type="match status" value="1"/>
</dbReference>
<evidence type="ECO:0000313" key="2">
    <source>
        <dbReference type="EMBL" id="AFZ57939.1"/>
    </source>
</evidence>
<dbReference type="PATRIC" id="fig|272123.3.peg.2713"/>
<dbReference type="PANTHER" id="PTHR43011">
    <property type="entry name" value="IRON-SULFUR CLUSTER ASSEMBLY 2 HOMOLOG, MITOCHONDRIAL"/>
    <property type="match status" value="1"/>
</dbReference>
<dbReference type="HOGENOM" id="CLU_1615593_0_0_3"/>
<dbReference type="GO" id="GO:0051537">
    <property type="term" value="F:2 iron, 2 sulfur cluster binding"/>
    <property type="evidence" value="ECO:0007669"/>
    <property type="project" value="TreeGrafter"/>
</dbReference>
<dbReference type="AlphaFoldDB" id="K9ZGQ1"/>
<dbReference type="GO" id="GO:0051539">
    <property type="term" value="F:4 iron, 4 sulfur cluster binding"/>
    <property type="evidence" value="ECO:0007669"/>
    <property type="project" value="TreeGrafter"/>
</dbReference>
<dbReference type="GO" id="GO:0016226">
    <property type="term" value="P:iron-sulfur cluster assembly"/>
    <property type="evidence" value="ECO:0007669"/>
    <property type="project" value="InterPro"/>
</dbReference>
<dbReference type="Gene3D" id="2.60.300.12">
    <property type="entry name" value="HesB-like domain"/>
    <property type="match status" value="1"/>
</dbReference>
<feature type="domain" description="Core" evidence="1">
    <location>
        <begin position="58"/>
        <end position="158"/>
    </location>
</feature>